<dbReference type="Gene3D" id="3.30.70.270">
    <property type="match status" value="1"/>
</dbReference>
<comment type="function">
    <text evidence="14 16">Poorly processive, error-prone DNA polymerase involved in untargeted mutagenesis. Copies undamaged DNA at stalled replication forks, which arise in vivo from mismatched or misaligned primer ends. These misaligned primers can be extended by PolIV. Exhibits no 3'-5' exonuclease (proofreading) activity. May be involved in translesional synthesis, in conjunction with the beta clamp from PolIII.</text>
</comment>
<comment type="similarity">
    <text evidence="2 16">Belongs to the DNA polymerase type-Y family.</text>
</comment>
<evidence type="ECO:0000256" key="9">
    <source>
        <dbReference type="ARBA" id="ARBA00022763"/>
    </source>
</evidence>
<evidence type="ECO:0000259" key="18">
    <source>
        <dbReference type="PROSITE" id="PS50173"/>
    </source>
</evidence>
<keyword evidence="12 16" id="KW-0238">DNA-binding</keyword>
<dbReference type="GO" id="GO:0003684">
    <property type="term" value="F:damaged DNA binding"/>
    <property type="evidence" value="ECO:0007669"/>
    <property type="project" value="InterPro"/>
</dbReference>
<evidence type="ECO:0000256" key="13">
    <source>
        <dbReference type="ARBA" id="ARBA00023204"/>
    </source>
</evidence>
<evidence type="ECO:0000256" key="14">
    <source>
        <dbReference type="ARBA" id="ARBA00025589"/>
    </source>
</evidence>
<dbReference type="GO" id="GO:0000287">
    <property type="term" value="F:magnesium ion binding"/>
    <property type="evidence" value="ECO:0007669"/>
    <property type="project" value="UniProtKB-UniRule"/>
</dbReference>
<evidence type="ECO:0000256" key="3">
    <source>
        <dbReference type="ARBA" id="ARBA00022457"/>
    </source>
</evidence>
<evidence type="ECO:0000256" key="17">
    <source>
        <dbReference type="SAM" id="MobiDB-lite"/>
    </source>
</evidence>
<dbReference type="EC" id="2.7.7.7" evidence="16"/>
<comment type="subunit">
    <text evidence="16">Monomer.</text>
</comment>
<dbReference type="RefSeq" id="WP_036978187.1">
    <property type="nucleotide sequence ID" value="NZ_AOSS01000267.1"/>
</dbReference>
<comment type="caution">
    <text evidence="19">The sequence shown here is derived from an EMBL/GenBank/DDBJ whole genome shotgun (WGS) entry which is preliminary data.</text>
</comment>
<evidence type="ECO:0000256" key="11">
    <source>
        <dbReference type="ARBA" id="ARBA00022932"/>
    </source>
</evidence>
<evidence type="ECO:0000256" key="2">
    <source>
        <dbReference type="ARBA" id="ARBA00010945"/>
    </source>
</evidence>
<keyword evidence="9 16" id="KW-0227">DNA damage</keyword>
<feature type="domain" description="UmuC" evidence="18">
    <location>
        <begin position="7"/>
        <end position="196"/>
    </location>
</feature>
<dbReference type="EMBL" id="JNBU01000147">
    <property type="protein sequence ID" value="OCT41624.1"/>
    <property type="molecule type" value="Genomic_DNA"/>
</dbReference>
<keyword evidence="7 16" id="KW-0235">DNA replication</keyword>
<keyword evidence="6 16" id="KW-0548">Nucleotidyltransferase</keyword>
<evidence type="ECO:0000256" key="5">
    <source>
        <dbReference type="ARBA" id="ARBA00022679"/>
    </source>
</evidence>
<keyword evidence="10 16" id="KW-0460">Magnesium</keyword>
<dbReference type="GO" id="GO:0006281">
    <property type="term" value="P:DNA repair"/>
    <property type="evidence" value="ECO:0007669"/>
    <property type="project" value="UniProtKB-UniRule"/>
</dbReference>
<comment type="cofactor">
    <cofactor evidence="16">
        <name>Mg(2+)</name>
        <dbReference type="ChEBI" id="CHEBI:18420"/>
    </cofactor>
    <text evidence="16">Binds 2 magnesium ions per subunit.</text>
</comment>
<evidence type="ECO:0000256" key="6">
    <source>
        <dbReference type="ARBA" id="ARBA00022695"/>
    </source>
</evidence>
<evidence type="ECO:0000256" key="10">
    <source>
        <dbReference type="ARBA" id="ARBA00022842"/>
    </source>
</evidence>
<evidence type="ECO:0000256" key="1">
    <source>
        <dbReference type="ARBA" id="ARBA00004496"/>
    </source>
</evidence>
<dbReference type="Pfam" id="PF11799">
    <property type="entry name" value="IMS_C"/>
    <property type="match status" value="1"/>
</dbReference>
<dbReference type="InterPro" id="IPR043502">
    <property type="entry name" value="DNA/RNA_pol_sf"/>
</dbReference>
<evidence type="ECO:0000256" key="12">
    <source>
        <dbReference type="ARBA" id="ARBA00023125"/>
    </source>
</evidence>
<dbReference type="GO" id="GO:0006261">
    <property type="term" value="P:DNA-templated DNA replication"/>
    <property type="evidence" value="ECO:0007669"/>
    <property type="project" value="UniProtKB-UniRule"/>
</dbReference>
<dbReference type="PANTHER" id="PTHR11076">
    <property type="entry name" value="DNA REPAIR POLYMERASE UMUC / TRANSFERASE FAMILY MEMBER"/>
    <property type="match status" value="1"/>
</dbReference>
<dbReference type="HAMAP" id="MF_01113">
    <property type="entry name" value="DNApol_IV"/>
    <property type="match status" value="1"/>
</dbReference>
<dbReference type="InterPro" id="IPR050116">
    <property type="entry name" value="DNA_polymerase-Y"/>
</dbReference>
<dbReference type="Gene3D" id="1.10.150.20">
    <property type="entry name" value="5' to 3' exonuclease, C-terminal subdomain"/>
    <property type="match status" value="1"/>
</dbReference>
<feature type="binding site" evidence="16">
    <location>
        <position position="105"/>
    </location>
    <ligand>
        <name>Mg(2+)</name>
        <dbReference type="ChEBI" id="CHEBI:18420"/>
    </ligand>
</feature>
<protein>
    <recommendedName>
        <fullName evidence="16">DNA polymerase IV</fullName>
        <shortName evidence="16">Pol IV</shortName>
        <ecNumber evidence="16">2.7.7.7</ecNumber>
    </recommendedName>
</protein>
<keyword evidence="3 16" id="KW-0515">Mutator protein</keyword>
<feature type="binding site" evidence="16">
    <location>
        <position position="11"/>
    </location>
    <ligand>
        <name>Mg(2+)</name>
        <dbReference type="ChEBI" id="CHEBI:18420"/>
    </ligand>
</feature>
<dbReference type="CDD" id="cd03586">
    <property type="entry name" value="PolY_Pol_IV_kappa"/>
    <property type="match status" value="1"/>
</dbReference>
<dbReference type="InterPro" id="IPR001126">
    <property type="entry name" value="UmuC"/>
</dbReference>
<comment type="subcellular location">
    <subcellularLocation>
        <location evidence="1 16">Cytoplasm</location>
    </subcellularLocation>
</comment>
<evidence type="ECO:0000313" key="19">
    <source>
        <dbReference type="EMBL" id="OCT41624.1"/>
    </source>
</evidence>
<dbReference type="InterPro" id="IPR036775">
    <property type="entry name" value="DNA_pol_Y-fam_lit_finger_sf"/>
</dbReference>
<keyword evidence="5 16" id="KW-0808">Transferase</keyword>
<dbReference type="InterPro" id="IPR017961">
    <property type="entry name" value="DNA_pol_Y-fam_little_finger"/>
</dbReference>
<keyword evidence="13 16" id="KW-0234">DNA repair</keyword>
<feature type="compositionally biased region" description="Low complexity" evidence="17">
    <location>
        <begin position="445"/>
        <end position="454"/>
    </location>
</feature>
<dbReference type="InterPro" id="IPR022880">
    <property type="entry name" value="DNApol_IV"/>
</dbReference>
<proteinExistence type="inferred from homology"/>
<dbReference type="GO" id="GO:0042276">
    <property type="term" value="P:error-prone translesion synthesis"/>
    <property type="evidence" value="ECO:0007669"/>
    <property type="project" value="TreeGrafter"/>
</dbReference>
<dbReference type="GO" id="GO:0009432">
    <property type="term" value="P:SOS response"/>
    <property type="evidence" value="ECO:0007669"/>
    <property type="project" value="TreeGrafter"/>
</dbReference>
<dbReference type="InterPro" id="IPR053848">
    <property type="entry name" value="IMS_HHH_1"/>
</dbReference>
<feature type="region of interest" description="Disordered" evidence="17">
    <location>
        <begin position="439"/>
        <end position="471"/>
    </location>
</feature>
<sequence length="471" mass="50920">MRPTASILHLDMDAFFASVEQRDKPSLRGKPVIVGGVGGRGVVATASYEARVFGVHSAMAGAQARRLAPHAAFLSGRFEAYRESSRVVMATLRELSPLVEPLSLDEAFVDLEAGAVPVDDLDALRQMAAELRARVAERTEGLSCSVGIGSSKFMAKVASEMAKPSRGHADQVALVAPGTEAETIAPLPARAIPGVGPVTAERLETLGFRTIGDVRAARRAELVHELGQAAGASLFALARAQDDRPVSVSRIAKSISVEDTFEHDLTDRRECREIVERHAGLVCGRLKRSGHFARTVTLKAKMADFTVWSRSVTLSGSTDSPERIARLAVRMLDSLDLREGVRLLGVGVSNFTTSAQEELFDLDGEGQLRDDPVVSEGVPLIQPGPFGRRRSFDGRRWTPGADVVHDEYGRGWVWGSGHGVVTCRFEHRGSPIGRVRSIPEDDAALHPAHPLGLAWQPEDRERPSSEDEPSQ</sequence>
<dbReference type="InterPro" id="IPR043128">
    <property type="entry name" value="Rev_trsase/Diguanyl_cyclase"/>
</dbReference>
<gene>
    <name evidence="16" type="primary">dinB</name>
    <name evidence="19" type="ORF">L860_15810</name>
</gene>
<dbReference type="FunFam" id="3.30.1490.100:FF:000004">
    <property type="entry name" value="DNA polymerase IV"/>
    <property type="match status" value="1"/>
</dbReference>
<evidence type="ECO:0000256" key="15">
    <source>
        <dbReference type="ARBA" id="ARBA00049244"/>
    </source>
</evidence>
<dbReference type="AlphaFoldDB" id="A0A9X5LQM8"/>
<dbReference type="SUPFAM" id="SSF56672">
    <property type="entry name" value="DNA/RNA polymerases"/>
    <property type="match status" value="1"/>
</dbReference>
<dbReference type="Gene3D" id="3.30.1490.100">
    <property type="entry name" value="DNA polymerase, Y-family, little finger domain"/>
    <property type="match status" value="1"/>
</dbReference>
<dbReference type="Gene3D" id="3.40.1170.60">
    <property type="match status" value="1"/>
</dbReference>
<dbReference type="GO" id="GO:0003887">
    <property type="term" value="F:DNA-directed DNA polymerase activity"/>
    <property type="evidence" value="ECO:0007669"/>
    <property type="project" value="UniProtKB-UniRule"/>
</dbReference>
<keyword evidence="4 16" id="KW-0963">Cytoplasm</keyword>
<dbReference type="NCBIfam" id="NF002677">
    <property type="entry name" value="PRK02406.1"/>
    <property type="match status" value="1"/>
</dbReference>
<keyword evidence="11 16" id="KW-0239">DNA-directed DNA polymerase</keyword>
<dbReference type="PROSITE" id="PS50173">
    <property type="entry name" value="UMUC"/>
    <property type="match status" value="1"/>
</dbReference>
<feature type="active site" evidence="16">
    <location>
        <position position="106"/>
    </location>
</feature>
<accession>A0A9X5LQM8</accession>
<evidence type="ECO:0000256" key="8">
    <source>
        <dbReference type="ARBA" id="ARBA00022723"/>
    </source>
</evidence>
<evidence type="ECO:0000256" key="16">
    <source>
        <dbReference type="HAMAP-Rule" id="MF_01113"/>
    </source>
</evidence>
<dbReference type="SUPFAM" id="SSF100879">
    <property type="entry name" value="Lesion bypass DNA polymerase (Y-family), little finger domain"/>
    <property type="match status" value="1"/>
</dbReference>
<evidence type="ECO:0000256" key="4">
    <source>
        <dbReference type="ARBA" id="ARBA00022490"/>
    </source>
</evidence>
<dbReference type="PANTHER" id="PTHR11076:SF33">
    <property type="entry name" value="DNA POLYMERASE KAPPA"/>
    <property type="match status" value="1"/>
</dbReference>
<evidence type="ECO:0000256" key="7">
    <source>
        <dbReference type="ARBA" id="ARBA00022705"/>
    </source>
</evidence>
<keyword evidence="8 16" id="KW-0479">Metal-binding</keyword>
<comment type="catalytic activity">
    <reaction evidence="15 16">
        <text>DNA(n) + a 2'-deoxyribonucleoside 5'-triphosphate = DNA(n+1) + diphosphate</text>
        <dbReference type="Rhea" id="RHEA:22508"/>
        <dbReference type="Rhea" id="RHEA-COMP:17339"/>
        <dbReference type="Rhea" id="RHEA-COMP:17340"/>
        <dbReference type="ChEBI" id="CHEBI:33019"/>
        <dbReference type="ChEBI" id="CHEBI:61560"/>
        <dbReference type="ChEBI" id="CHEBI:173112"/>
        <dbReference type="EC" id="2.7.7.7"/>
    </reaction>
</comment>
<reference evidence="19" key="1">
    <citation type="submission" date="2014-05" db="EMBL/GenBank/DDBJ databases">
        <authorList>
            <person name="Jahns A.C."/>
            <person name="Eilers H."/>
            <person name="Alexeyev O.A."/>
        </authorList>
    </citation>
    <scope>NUCLEOTIDE SEQUENCE [LARGE SCALE GENOMIC DNA]</scope>
    <source>
        <strain evidence="19">DSM 20700</strain>
    </source>
</reference>
<organism evidence="19">
    <name type="scientific">Cutibacterium granulosum DSM 20700</name>
    <dbReference type="NCBI Taxonomy" id="1160719"/>
    <lineage>
        <taxon>Bacteria</taxon>
        <taxon>Bacillati</taxon>
        <taxon>Actinomycetota</taxon>
        <taxon>Actinomycetes</taxon>
        <taxon>Propionibacteriales</taxon>
        <taxon>Propionibacteriaceae</taxon>
        <taxon>Cutibacterium</taxon>
    </lineage>
</organism>
<dbReference type="Pfam" id="PF21999">
    <property type="entry name" value="IMS_HHH_1"/>
    <property type="match status" value="1"/>
</dbReference>
<dbReference type="Pfam" id="PF00817">
    <property type="entry name" value="IMS"/>
    <property type="match status" value="1"/>
</dbReference>
<dbReference type="NCBIfam" id="NF002882">
    <property type="entry name" value="PRK03348.1"/>
    <property type="match status" value="1"/>
</dbReference>
<name>A0A9X5LQM8_9ACTN</name>
<dbReference type="OrthoDB" id="9808813at2"/>
<dbReference type="GO" id="GO:0005829">
    <property type="term" value="C:cytosol"/>
    <property type="evidence" value="ECO:0007669"/>
    <property type="project" value="TreeGrafter"/>
</dbReference>
<feature type="site" description="Substrate discrimination" evidence="16">
    <location>
        <position position="16"/>
    </location>
</feature>